<evidence type="ECO:0000313" key="3">
    <source>
        <dbReference type="Proteomes" id="UP000187485"/>
    </source>
</evidence>
<reference evidence="3" key="1">
    <citation type="submission" date="2016-12" db="EMBL/GenBank/DDBJ databases">
        <title>Draft Genome Sequences od Carboxydothermus pertinax and islandicus, Hydrogenogenic Carboxydotrophic Bacteria.</title>
        <authorList>
            <person name="Fukuyama Y."/>
            <person name="Ohmae K."/>
            <person name="Yoneda Y."/>
            <person name="Yoshida T."/>
            <person name="Sako Y."/>
        </authorList>
    </citation>
    <scope>NUCLEOTIDE SEQUENCE [LARGE SCALE GENOMIC DNA]</scope>
    <source>
        <strain evidence="3">Ug1</strain>
    </source>
</reference>
<protein>
    <submittedName>
        <fullName evidence="2">Germination protein GerM</fullName>
    </submittedName>
</protein>
<dbReference type="EMBL" id="BDJK01000003">
    <property type="protein sequence ID" value="GAV21640.1"/>
    <property type="molecule type" value="Genomic_DNA"/>
</dbReference>
<keyword evidence="3" id="KW-1185">Reference proteome</keyword>
<organism evidence="2 3">
    <name type="scientific">Carboxydothermus pertinax</name>
    <dbReference type="NCBI Taxonomy" id="870242"/>
    <lineage>
        <taxon>Bacteria</taxon>
        <taxon>Bacillati</taxon>
        <taxon>Bacillota</taxon>
        <taxon>Clostridia</taxon>
        <taxon>Thermoanaerobacterales</taxon>
        <taxon>Thermoanaerobacteraceae</taxon>
        <taxon>Carboxydothermus</taxon>
    </lineage>
</organism>
<dbReference type="STRING" id="870242.cpu_01500"/>
<dbReference type="SMART" id="SM00909">
    <property type="entry name" value="Germane"/>
    <property type="match status" value="1"/>
</dbReference>
<sequence length="191" mass="21148">MNKKILVIFLAIILMVAVTGCGLWEKIFKQKAVVPDKTEVREENVDVSQNVEMTEVVLYFVDETGEYLVPEKRAIAKVPSIARETLNELFLGPKTSGLKPAVPAGTVLRDINIKPDGLCIVDLSREIVENHPGGSAAEALTVYSIVDTLCQFPTIKKVEFRVEGEKVESLKGHMDLTIPVEKNEAMIKIQN</sequence>
<name>A0A1L8CRU0_9THEO</name>
<gene>
    <name evidence="2" type="ORF">cpu_01500</name>
</gene>
<dbReference type="AlphaFoldDB" id="A0A1L8CRU0"/>
<evidence type="ECO:0000313" key="2">
    <source>
        <dbReference type="EMBL" id="GAV21640.1"/>
    </source>
</evidence>
<dbReference type="InterPro" id="IPR019606">
    <property type="entry name" value="GerMN"/>
</dbReference>
<dbReference type="Proteomes" id="UP000187485">
    <property type="component" value="Unassembled WGS sequence"/>
</dbReference>
<proteinExistence type="predicted"/>
<comment type="caution">
    <text evidence="2">The sequence shown here is derived from an EMBL/GenBank/DDBJ whole genome shotgun (WGS) entry which is preliminary data.</text>
</comment>
<evidence type="ECO:0000259" key="1">
    <source>
        <dbReference type="SMART" id="SM00909"/>
    </source>
</evidence>
<dbReference type="RefSeq" id="WP_075858089.1">
    <property type="nucleotide sequence ID" value="NZ_BDJK01000003.1"/>
</dbReference>
<accession>A0A1L8CRU0</accession>
<dbReference type="PROSITE" id="PS51257">
    <property type="entry name" value="PROKAR_LIPOPROTEIN"/>
    <property type="match status" value="1"/>
</dbReference>
<dbReference type="Pfam" id="PF10646">
    <property type="entry name" value="Germane"/>
    <property type="match status" value="1"/>
</dbReference>
<feature type="domain" description="GerMN" evidence="1">
    <location>
        <begin position="82"/>
        <end position="171"/>
    </location>
</feature>
<dbReference type="OrthoDB" id="9809406at2"/>